<proteinExistence type="predicted"/>
<dbReference type="Proteomes" id="UP001165663">
    <property type="component" value="Unassembled WGS sequence"/>
</dbReference>
<gene>
    <name evidence="2" type="ORF">Mkiyose1413_23820</name>
    <name evidence="1" type="ORF">SRL2020028_43070</name>
</gene>
<protein>
    <submittedName>
        <fullName evidence="2">Uncharacterized protein</fullName>
    </submittedName>
</protein>
<dbReference type="EMBL" id="BRZI01000014">
    <property type="protein sequence ID" value="GLD30499.1"/>
    <property type="molecule type" value="Genomic_DNA"/>
</dbReference>
<dbReference type="EMBL" id="BRXE01000070">
    <property type="protein sequence ID" value="GLB85051.1"/>
    <property type="molecule type" value="Genomic_DNA"/>
</dbReference>
<accession>A0A9P3Q671</accession>
<keyword evidence="3" id="KW-1185">Reference proteome</keyword>
<evidence type="ECO:0000313" key="2">
    <source>
        <dbReference type="EMBL" id="GLD30499.1"/>
    </source>
</evidence>
<evidence type="ECO:0000313" key="1">
    <source>
        <dbReference type="EMBL" id="GLB85051.1"/>
    </source>
</evidence>
<reference evidence="2" key="1">
    <citation type="submission" date="2022-08" db="EMBL/GenBank/DDBJ databases">
        <title>Mycobacterium kiyosense sp. nov., scotochromogenic slow-glowing species isolated from respiratory specimens.</title>
        <authorList>
            <person name="Fukano H."/>
            <person name="Kazumi Y."/>
            <person name="Sakagami N."/>
            <person name="Ato M."/>
            <person name="Mitarai S."/>
            <person name="Hoshino Y."/>
        </authorList>
    </citation>
    <scope>NUCLEOTIDE SEQUENCE</scope>
    <source>
        <strain evidence="2">1413</strain>
        <strain evidence="1">SRL2020-028</strain>
    </source>
</reference>
<dbReference type="AlphaFoldDB" id="A0A9P3Q671"/>
<sequence>MLEPGRVGGQGGRVAEVLDVGVLNHTPFDVTALRGIVGGILPDGNSLVHQIHDATGTRRGSLRIAHADMCGI</sequence>
<evidence type="ECO:0000313" key="3">
    <source>
        <dbReference type="Proteomes" id="UP001064782"/>
    </source>
</evidence>
<dbReference type="Proteomes" id="UP001064782">
    <property type="component" value="Unassembled WGS sequence"/>
</dbReference>
<comment type="caution">
    <text evidence="2">The sequence shown here is derived from an EMBL/GenBank/DDBJ whole genome shotgun (WGS) entry which is preliminary data.</text>
</comment>
<name>A0A9P3Q671_9MYCO</name>
<organism evidence="2 3">
    <name type="scientific">Mycobacterium kiyosense</name>
    <dbReference type="NCBI Taxonomy" id="2871094"/>
    <lineage>
        <taxon>Bacteria</taxon>
        <taxon>Bacillati</taxon>
        <taxon>Actinomycetota</taxon>
        <taxon>Actinomycetes</taxon>
        <taxon>Mycobacteriales</taxon>
        <taxon>Mycobacteriaceae</taxon>
        <taxon>Mycobacterium</taxon>
    </lineage>
</organism>